<feature type="binding site" evidence="14">
    <location>
        <position position="900"/>
    </location>
    <ligand>
        <name>ATP</name>
        <dbReference type="ChEBI" id="CHEBI:30616"/>
    </ligand>
</feature>
<evidence type="ECO:0000256" key="12">
    <source>
        <dbReference type="ARBA" id="ARBA00034036"/>
    </source>
</evidence>
<feature type="binding site" evidence="14">
    <location>
        <position position="756"/>
    </location>
    <ligand>
        <name>ATP</name>
        <dbReference type="ChEBI" id="CHEBI:30616"/>
    </ligand>
</feature>
<feature type="domain" description="P-type ATPase N-terminal" evidence="19">
    <location>
        <begin position="48"/>
        <end position="105"/>
    </location>
</feature>
<feature type="binding site" evidence="15">
    <location>
        <position position="896"/>
    </location>
    <ligand>
        <name>Mg(2+)</name>
        <dbReference type="ChEBI" id="CHEBI:18420"/>
    </ligand>
</feature>
<feature type="transmembrane region" description="Helical" evidence="16">
    <location>
        <begin position="354"/>
        <end position="379"/>
    </location>
</feature>
<feature type="transmembrane region" description="Helical" evidence="16">
    <location>
        <begin position="1073"/>
        <end position="1092"/>
    </location>
</feature>
<dbReference type="OrthoDB" id="377733at2759"/>
<feature type="transmembrane region" description="Helical" evidence="16">
    <location>
        <begin position="985"/>
        <end position="1006"/>
    </location>
</feature>
<dbReference type="InterPro" id="IPR023299">
    <property type="entry name" value="ATPase_P-typ_cyto_dom_N"/>
</dbReference>
<dbReference type="Gene3D" id="3.40.1110.10">
    <property type="entry name" value="Calcium-transporting ATPase, cytoplasmic domain N"/>
    <property type="match status" value="1"/>
</dbReference>
<dbReference type="PRINTS" id="PR00119">
    <property type="entry name" value="CATATPASE"/>
</dbReference>
<dbReference type="SUPFAM" id="SSF56784">
    <property type="entry name" value="HAD-like"/>
    <property type="match status" value="1"/>
</dbReference>
<dbReference type="Pfam" id="PF00122">
    <property type="entry name" value="E1-E2_ATPase"/>
    <property type="match status" value="1"/>
</dbReference>
<keyword evidence="9 16" id="KW-1278">Translocase</keyword>
<feature type="binding site" evidence="14">
    <location>
        <position position="420"/>
    </location>
    <ligand>
        <name>ATP</name>
        <dbReference type="ChEBI" id="CHEBI:30616"/>
    </ligand>
</feature>
<keyword evidence="3" id="KW-0813">Transport</keyword>
<dbReference type="FunFam" id="3.40.50.1000:FF:000014">
    <property type="entry name" value="Phospholipid-transporting ATPase"/>
    <property type="match status" value="1"/>
</dbReference>
<organism evidence="21 22">
    <name type="scientific">Tieghemostelium lacteum</name>
    <name type="common">Slime mold</name>
    <name type="synonym">Dictyostelium lacteum</name>
    <dbReference type="NCBI Taxonomy" id="361077"/>
    <lineage>
        <taxon>Eukaryota</taxon>
        <taxon>Amoebozoa</taxon>
        <taxon>Evosea</taxon>
        <taxon>Eumycetozoa</taxon>
        <taxon>Dictyostelia</taxon>
        <taxon>Dictyosteliales</taxon>
        <taxon>Raperosteliaceae</taxon>
        <taxon>Tieghemostelium</taxon>
    </lineage>
</organism>
<feature type="binding site" evidence="15">
    <location>
        <position position="421"/>
    </location>
    <ligand>
        <name>Mg(2+)</name>
        <dbReference type="ChEBI" id="CHEBI:18420"/>
    </ligand>
</feature>
<dbReference type="Pfam" id="PF16209">
    <property type="entry name" value="PhoLip_ATPase_N"/>
    <property type="match status" value="1"/>
</dbReference>
<feature type="binding site" evidence="14">
    <location>
        <position position="525"/>
    </location>
    <ligand>
        <name>ATP</name>
        <dbReference type="ChEBI" id="CHEBI:30616"/>
    </ligand>
</feature>
<sequence length="1213" mass="137989">MSCNILEKIGCKIKKRKSISKNRRVDVQLLNTEQSSNCIFNQNSDNCNNKKERSKTNWISTTKYSIITFLPKNLFEQFCRVANLYFLFILILQQLPISPVQGVPSILNLGIVLLINAVKEAYEDFKRYKSDKKINYQRCTVVDKGKEVKKDWKDLRVGDIVKVYNEQQFPADMVLLSSSSEASEGQCYIETSNLDGETNLKCKRSLMETNYLREVTDFYPLKTVLEYESPSLNLHKFDGRMTLTQQDGSTQTLPLNIEQLLIRGTTLMNTKWIYGVIVYTGHETKYMLNTMSTPSKRSKLERAMNKMLIYILVAEACLCLASAFIGLALESRVGRNSFYLALNHRYGLRTVERFFTFVVLYSTMVPISLYVTMEVVRVFQVMLINRDKKMYHQETNTFATARTSNLNEELGQVEYIFSDKTGTLTRNEMEFRMCCINGQVFGTMPTSGEKSQFSSLDNLKLALDQSQQKLTDSIEKPFHIDFSVPENFEFFLVMAICNTVIPETVECSDDPQLSTIKYSSSSPDEIALVNAASLMGFKYHSRSPNSIGININGEEKVYTILNVLEFTSDRKRMSIIVKELNSSEIILYCKGADTSILPYVKKNNNYTSTNNLEIKDSNGIPSTININSDGCDGCDGSDGSNDESQTSTTKVNNSRQEEIQKENELNLKKFSCNGLRTLCIAKKVIPLEEYEPWNVLYKEASISITNRDINLQNVSALIENDWELLGITGIEDKLQQNVTSTISTLSAANIKIFMLTGDKQETAINIGLSCQLLSNCELVIINNENVEGLKSNLESSIQRIVSSRYNSVQAQHNGEIPLEIVSNGTGASQQQDYGLVIDGQTLGLILSTGKEMEDLFFDLGKLCKSIICCRVTPFQKSEVVRIYKDRTDSITLAIGDGANDVSMIQKAHIGIGISGKEGRQAVLASDYAISQFRYLERMVLVHGRYNYKRLCLLICFFFFKNLSTCLLQLWYSTNTQFSGQTFYDAVNILGYNLIFTSLPIIVMGVFEKDIDPKYLRRYPQLYRECQLGKCFNHKIFWSWIVFTIYSSACVYFFTSKIYIEGATDDSGRVGGQWLTSAAGFTALIFVVSLRLAILVQSWTPWHHLTIWGSLIVYSIVESCYSLIYLNYTSYFHMVFITLVNQPIFFIALILTVVTALLPAYTVTYIKRNYFAQPIHIAQEIQRREKELERKKLKKSYVNNNNNINNNTSIHNII</sequence>
<dbReference type="SFLD" id="SFLDF00027">
    <property type="entry name" value="p-type_atpase"/>
    <property type="match status" value="1"/>
</dbReference>
<keyword evidence="6 14" id="KW-0547">Nucleotide-binding</keyword>
<feature type="binding site" evidence="14">
    <location>
        <position position="419"/>
    </location>
    <ligand>
        <name>ATP</name>
        <dbReference type="ChEBI" id="CHEBI:30616"/>
    </ligand>
</feature>
<dbReference type="GO" id="GO:0045332">
    <property type="term" value="P:phospholipid translocation"/>
    <property type="evidence" value="ECO:0007669"/>
    <property type="project" value="TreeGrafter"/>
</dbReference>
<feature type="binding site" evidence="14">
    <location>
        <position position="421"/>
    </location>
    <ligand>
        <name>ATP</name>
        <dbReference type="ChEBI" id="CHEBI:30616"/>
    </ligand>
</feature>
<feature type="active site" description="4-aspartylphosphate intermediate" evidence="13">
    <location>
        <position position="419"/>
    </location>
</feature>
<evidence type="ECO:0000256" key="16">
    <source>
        <dbReference type="RuleBase" id="RU362033"/>
    </source>
</evidence>
<keyword evidence="22" id="KW-1185">Reference proteome</keyword>
<dbReference type="Pfam" id="PF13246">
    <property type="entry name" value="Cation_ATPase"/>
    <property type="match status" value="1"/>
</dbReference>
<evidence type="ECO:0000256" key="4">
    <source>
        <dbReference type="ARBA" id="ARBA00022692"/>
    </source>
</evidence>
<comment type="caution">
    <text evidence="21">The sequence shown here is derived from an EMBL/GenBank/DDBJ whole genome shotgun (WGS) entry which is preliminary data.</text>
</comment>
<dbReference type="InterPro" id="IPR023298">
    <property type="entry name" value="ATPase_P-typ_TM_dom_sf"/>
</dbReference>
<comment type="subcellular location">
    <subcellularLocation>
        <location evidence="1">Endomembrane system</location>
        <topology evidence="1">Multi-pass membrane protein</topology>
    </subcellularLocation>
    <subcellularLocation>
        <location evidence="16">Membrane</location>
        <topology evidence="16">Multi-pass membrane protein</topology>
    </subcellularLocation>
</comment>
<dbReference type="PANTHER" id="PTHR24092:SF180">
    <property type="entry name" value="PHOSPHOLIPID-TRANSPORTING ATPASE DNF1-RELATED"/>
    <property type="match status" value="1"/>
</dbReference>
<keyword evidence="5 15" id="KW-0479">Metal-binding</keyword>
<proteinExistence type="inferred from homology"/>
<dbReference type="SFLD" id="SFLDG00002">
    <property type="entry name" value="C1.7:_P-type_atpase_like"/>
    <property type="match status" value="1"/>
</dbReference>
<feature type="binding site" evidence="14">
    <location>
        <position position="676"/>
    </location>
    <ligand>
        <name>ATP</name>
        <dbReference type="ChEBI" id="CHEBI:30616"/>
    </ligand>
</feature>
<dbReference type="InterPro" id="IPR032630">
    <property type="entry name" value="P_typ_ATPase_c"/>
</dbReference>
<evidence type="ECO:0000256" key="15">
    <source>
        <dbReference type="PIRSR" id="PIRSR606539-3"/>
    </source>
</evidence>
<dbReference type="SUPFAM" id="SSF81665">
    <property type="entry name" value="Calcium ATPase, transmembrane domain M"/>
    <property type="match status" value="1"/>
</dbReference>
<dbReference type="InterPro" id="IPR006539">
    <property type="entry name" value="P-type_ATPase_IV"/>
</dbReference>
<evidence type="ECO:0000313" key="22">
    <source>
        <dbReference type="Proteomes" id="UP000076078"/>
    </source>
</evidence>
<keyword evidence="8 15" id="KW-0460">Magnesium</keyword>
<dbReference type="NCBIfam" id="TIGR01494">
    <property type="entry name" value="ATPase_P-type"/>
    <property type="match status" value="2"/>
</dbReference>
<feature type="binding site" evidence="14">
    <location>
        <position position="757"/>
    </location>
    <ligand>
        <name>ATP</name>
        <dbReference type="ChEBI" id="CHEBI:30616"/>
    </ligand>
</feature>
<dbReference type="AlphaFoldDB" id="A0A151Z720"/>
<dbReference type="InterPro" id="IPR059000">
    <property type="entry name" value="ATPase_P-type_domA"/>
</dbReference>
<feature type="transmembrane region" description="Helical" evidence="16">
    <location>
        <begin position="950"/>
        <end position="973"/>
    </location>
</feature>
<feature type="binding site" evidence="15">
    <location>
        <position position="419"/>
    </location>
    <ligand>
        <name>Mg(2+)</name>
        <dbReference type="ChEBI" id="CHEBI:18420"/>
    </ligand>
</feature>
<dbReference type="Gene3D" id="3.40.50.1000">
    <property type="entry name" value="HAD superfamily/HAD-like"/>
    <property type="match status" value="1"/>
</dbReference>
<evidence type="ECO:0000256" key="3">
    <source>
        <dbReference type="ARBA" id="ARBA00022448"/>
    </source>
</evidence>
<dbReference type="GO" id="GO:0000287">
    <property type="term" value="F:magnesium ion binding"/>
    <property type="evidence" value="ECO:0007669"/>
    <property type="project" value="UniProtKB-UniRule"/>
</dbReference>
<comment type="cofactor">
    <cofactor evidence="15">
        <name>Mg(2+)</name>
        <dbReference type="ChEBI" id="CHEBI:18420"/>
    </cofactor>
</comment>
<dbReference type="STRING" id="361077.A0A151Z720"/>
<dbReference type="InterPro" id="IPR001757">
    <property type="entry name" value="P_typ_ATPase"/>
</dbReference>
<keyword evidence="4 16" id="KW-0812">Transmembrane</keyword>
<dbReference type="InterPro" id="IPR044492">
    <property type="entry name" value="P_typ_ATPase_HD_dom"/>
</dbReference>
<feature type="domain" description="P-type ATPase A" evidence="18">
    <location>
        <begin position="137"/>
        <end position="201"/>
    </location>
</feature>
<feature type="region of interest" description="Disordered" evidence="17">
    <location>
        <begin position="631"/>
        <end position="657"/>
    </location>
</feature>
<evidence type="ECO:0000256" key="10">
    <source>
        <dbReference type="ARBA" id="ARBA00022989"/>
    </source>
</evidence>
<feature type="transmembrane region" description="Helical" evidence="16">
    <location>
        <begin position="1035"/>
        <end position="1053"/>
    </location>
</feature>
<feature type="domain" description="P-type ATPase C-terminal" evidence="20">
    <location>
        <begin position="922"/>
        <end position="1171"/>
    </location>
</feature>
<dbReference type="OMA" id="AFAMNKQ"/>
<evidence type="ECO:0000256" key="8">
    <source>
        <dbReference type="ARBA" id="ARBA00022842"/>
    </source>
</evidence>
<feature type="binding site" evidence="14">
    <location>
        <position position="870"/>
    </location>
    <ligand>
        <name>ATP</name>
        <dbReference type="ChEBI" id="CHEBI:30616"/>
    </ligand>
</feature>
<dbReference type="GO" id="GO:0016887">
    <property type="term" value="F:ATP hydrolysis activity"/>
    <property type="evidence" value="ECO:0007669"/>
    <property type="project" value="InterPro"/>
</dbReference>
<evidence type="ECO:0000256" key="11">
    <source>
        <dbReference type="ARBA" id="ARBA00023136"/>
    </source>
</evidence>
<feature type="binding site" evidence="14">
    <location>
        <position position="899"/>
    </location>
    <ligand>
        <name>ATP</name>
        <dbReference type="ChEBI" id="CHEBI:30616"/>
    </ligand>
</feature>
<dbReference type="InterPro" id="IPR018303">
    <property type="entry name" value="ATPase_P-typ_P_site"/>
</dbReference>
<accession>A0A151Z720</accession>
<evidence type="ECO:0000259" key="18">
    <source>
        <dbReference type="Pfam" id="PF00122"/>
    </source>
</evidence>
<comment type="catalytic activity">
    <reaction evidence="12 16">
        <text>ATP + H2O + phospholipidSide 1 = ADP + phosphate + phospholipidSide 2.</text>
        <dbReference type="EC" id="7.6.2.1"/>
    </reaction>
</comment>
<dbReference type="PANTHER" id="PTHR24092">
    <property type="entry name" value="PROBABLE PHOSPHOLIPID-TRANSPORTING ATPASE"/>
    <property type="match status" value="1"/>
</dbReference>
<evidence type="ECO:0000256" key="1">
    <source>
        <dbReference type="ARBA" id="ARBA00004127"/>
    </source>
</evidence>
<reference evidence="21 22" key="1">
    <citation type="submission" date="2015-12" db="EMBL/GenBank/DDBJ databases">
        <title>Dictyostelia acquired genes for synthesis and detection of signals that induce cell-type specialization by lateral gene transfer from prokaryotes.</title>
        <authorList>
            <person name="Gloeckner G."/>
            <person name="Schaap P."/>
        </authorList>
    </citation>
    <scope>NUCLEOTIDE SEQUENCE [LARGE SCALE GENOMIC DNA]</scope>
    <source>
        <strain evidence="21 22">TK</strain>
    </source>
</reference>
<evidence type="ECO:0000256" key="17">
    <source>
        <dbReference type="SAM" id="MobiDB-lite"/>
    </source>
</evidence>
<dbReference type="InterPro" id="IPR023214">
    <property type="entry name" value="HAD_sf"/>
</dbReference>
<evidence type="ECO:0000256" key="13">
    <source>
        <dbReference type="PIRSR" id="PIRSR606539-1"/>
    </source>
</evidence>
<comment type="similarity">
    <text evidence="2 16">Belongs to the cation transport ATPase (P-type) (TC 3.A.3) family. Type IV subfamily.</text>
</comment>
<keyword evidence="7 14" id="KW-0067">ATP-binding</keyword>
<dbReference type="Proteomes" id="UP000076078">
    <property type="component" value="Unassembled WGS sequence"/>
</dbReference>
<keyword evidence="10 16" id="KW-1133">Transmembrane helix</keyword>
<feature type="transmembrane region" description="Helical" evidence="16">
    <location>
        <begin position="103"/>
        <end position="122"/>
    </location>
</feature>
<dbReference type="InterPro" id="IPR036412">
    <property type="entry name" value="HAD-like_sf"/>
</dbReference>
<keyword evidence="11 16" id="KW-0472">Membrane</keyword>
<dbReference type="GO" id="GO:0012505">
    <property type="term" value="C:endomembrane system"/>
    <property type="evidence" value="ECO:0007669"/>
    <property type="project" value="UniProtKB-SubCell"/>
</dbReference>
<dbReference type="PROSITE" id="PS00154">
    <property type="entry name" value="ATPASE_E1_E2"/>
    <property type="match status" value="1"/>
</dbReference>
<evidence type="ECO:0000256" key="9">
    <source>
        <dbReference type="ARBA" id="ARBA00022967"/>
    </source>
</evidence>
<dbReference type="SUPFAM" id="SSF81660">
    <property type="entry name" value="Metal cation-transporting ATPase, ATP-binding domain N"/>
    <property type="match status" value="1"/>
</dbReference>
<dbReference type="SUPFAM" id="SSF81653">
    <property type="entry name" value="Calcium ATPase, transduction domain A"/>
    <property type="match status" value="1"/>
</dbReference>
<feature type="compositionally biased region" description="Polar residues" evidence="17">
    <location>
        <begin position="643"/>
        <end position="654"/>
    </location>
</feature>
<feature type="binding site" evidence="14">
    <location>
        <position position="566"/>
    </location>
    <ligand>
        <name>ATP</name>
        <dbReference type="ChEBI" id="CHEBI:30616"/>
    </ligand>
</feature>
<evidence type="ECO:0000256" key="5">
    <source>
        <dbReference type="ARBA" id="ARBA00022723"/>
    </source>
</evidence>
<dbReference type="InParanoid" id="A0A151Z720"/>
<feature type="transmembrane region" description="Helical" evidence="16">
    <location>
        <begin position="1104"/>
        <end position="1123"/>
    </location>
</feature>
<dbReference type="EMBL" id="LODT01000039">
    <property type="protein sequence ID" value="KYQ89727.1"/>
    <property type="molecule type" value="Genomic_DNA"/>
</dbReference>
<feature type="binding site" evidence="14">
    <location>
        <position position="758"/>
    </location>
    <ligand>
        <name>ATP</name>
        <dbReference type="ChEBI" id="CHEBI:30616"/>
    </ligand>
</feature>
<dbReference type="InterPro" id="IPR032631">
    <property type="entry name" value="P-type_ATPase_N"/>
</dbReference>
<feature type="transmembrane region" description="Helical" evidence="16">
    <location>
        <begin position="307"/>
        <end position="329"/>
    </location>
</feature>
<evidence type="ECO:0000259" key="20">
    <source>
        <dbReference type="Pfam" id="PF16212"/>
    </source>
</evidence>
<evidence type="ECO:0000313" key="21">
    <source>
        <dbReference type="EMBL" id="KYQ89727.1"/>
    </source>
</evidence>
<dbReference type="GO" id="GO:0005524">
    <property type="term" value="F:ATP binding"/>
    <property type="evidence" value="ECO:0007669"/>
    <property type="project" value="UniProtKB-UniRule"/>
</dbReference>
<evidence type="ECO:0000256" key="2">
    <source>
        <dbReference type="ARBA" id="ARBA00008109"/>
    </source>
</evidence>
<evidence type="ECO:0000256" key="7">
    <source>
        <dbReference type="ARBA" id="ARBA00022840"/>
    </source>
</evidence>
<dbReference type="EC" id="7.6.2.1" evidence="16"/>
<dbReference type="NCBIfam" id="TIGR01652">
    <property type="entry name" value="ATPase-Plipid"/>
    <property type="match status" value="2"/>
</dbReference>
<feature type="binding site" evidence="14">
    <location>
        <position position="590"/>
    </location>
    <ligand>
        <name>ATP</name>
        <dbReference type="ChEBI" id="CHEBI:30616"/>
    </ligand>
</feature>
<gene>
    <name evidence="21" type="ORF">DLAC_09695</name>
</gene>
<feature type="binding site" evidence="14">
    <location>
        <position position="876"/>
    </location>
    <ligand>
        <name>ATP</name>
        <dbReference type="ChEBI" id="CHEBI:30616"/>
    </ligand>
</feature>
<protein>
    <recommendedName>
        <fullName evidence="16">Phospholipid-transporting ATPase</fullName>
        <ecNumber evidence="16">7.6.2.1</ecNumber>
    </recommendedName>
</protein>
<dbReference type="FunFam" id="3.40.50.1000:FF:000001">
    <property type="entry name" value="Phospholipid-transporting ATPase IC"/>
    <property type="match status" value="1"/>
</dbReference>
<dbReference type="SFLD" id="SFLDS00003">
    <property type="entry name" value="Haloacid_Dehalogenase"/>
    <property type="match status" value="1"/>
</dbReference>
<dbReference type="InterPro" id="IPR008250">
    <property type="entry name" value="ATPase_P-typ_transduc_dom_A_sf"/>
</dbReference>
<feature type="transmembrane region" description="Helical" evidence="16">
    <location>
        <begin position="1143"/>
        <end position="1165"/>
    </location>
</feature>
<dbReference type="GO" id="GO:0140326">
    <property type="term" value="F:ATPase-coupled intramembrane lipid transporter activity"/>
    <property type="evidence" value="ECO:0007669"/>
    <property type="project" value="UniProtKB-EC"/>
</dbReference>
<dbReference type="Pfam" id="PF16212">
    <property type="entry name" value="PhoLip_ATPase_C"/>
    <property type="match status" value="1"/>
</dbReference>
<evidence type="ECO:0000259" key="19">
    <source>
        <dbReference type="Pfam" id="PF16209"/>
    </source>
</evidence>
<feature type="binding site" evidence="15">
    <location>
        <position position="900"/>
    </location>
    <ligand>
        <name>Mg(2+)</name>
        <dbReference type="ChEBI" id="CHEBI:18420"/>
    </ligand>
</feature>
<dbReference type="FunCoup" id="A0A151Z720">
    <property type="interactions" value="6"/>
</dbReference>
<name>A0A151Z720_TIELA</name>
<dbReference type="GO" id="GO:0005886">
    <property type="term" value="C:plasma membrane"/>
    <property type="evidence" value="ECO:0007669"/>
    <property type="project" value="TreeGrafter"/>
</dbReference>
<evidence type="ECO:0000256" key="6">
    <source>
        <dbReference type="ARBA" id="ARBA00022741"/>
    </source>
</evidence>
<dbReference type="Gene3D" id="2.70.150.10">
    <property type="entry name" value="Calcium-transporting ATPase, cytoplasmic transduction domain A"/>
    <property type="match status" value="1"/>
</dbReference>
<evidence type="ECO:0000256" key="14">
    <source>
        <dbReference type="PIRSR" id="PIRSR606539-2"/>
    </source>
</evidence>